<accession>A0ABS8NEE6</accession>
<organism evidence="3 4">
    <name type="scientific">Rhodopirellula halodulae</name>
    <dbReference type="NCBI Taxonomy" id="2894198"/>
    <lineage>
        <taxon>Bacteria</taxon>
        <taxon>Pseudomonadati</taxon>
        <taxon>Planctomycetota</taxon>
        <taxon>Planctomycetia</taxon>
        <taxon>Pirellulales</taxon>
        <taxon>Pirellulaceae</taxon>
        <taxon>Rhodopirellula</taxon>
    </lineage>
</organism>
<evidence type="ECO:0000259" key="2">
    <source>
        <dbReference type="Pfam" id="PF13614"/>
    </source>
</evidence>
<protein>
    <submittedName>
        <fullName evidence="3">P-loop NTPase</fullName>
    </submittedName>
</protein>
<evidence type="ECO:0000256" key="1">
    <source>
        <dbReference type="SAM" id="MobiDB-lite"/>
    </source>
</evidence>
<dbReference type="SUPFAM" id="SSF52540">
    <property type="entry name" value="P-loop containing nucleoside triphosphate hydrolases"/>
    <property type="match status" value="1"/>
</dbReference>
<sequence length="488" mass="52427">MKQSNNFIQSHARNRRYVSNTVAQMQAVDSFDATTDSTETPKADSLNDLQRAEVVTRRLDEAVLRLDRAASMRRLREKQDLDSQASTAESIANPVDESATPVVPAPKANAVTQGGSVSRPSERLRPALGDRHDEASGMQLDASVTETTSIWMETEDQSTRLRIDRPIDVDETARRLGEPLIVSGVARVSDEPIAPTQSPVENVVEPMARFAPVPQQVPPTVVEQPHVAPEPVVSPAPSQRMPMDRPVEVSAPQSFVPAASVIPESTPSAPTKPVGKRPFMAAWQVDELEIPETVSELFLCGSLADQLGQHIVDAQKDGLNTIAVTSVLPGEGRSTVAMGVALSVAFTGMKVALVDADSTGPTLVDDFALELDQDWIDAVRDGIPVEEIAVSSEADALTLVPLLHGAEEMEPSTSELEQVIERLKQSFDLVIVDCGTSAFASAGLCDSALIVRDTSRCEADDVETLAQALRRQGVTGVGVVENFCQDID</sequence>
<dbReference type="InterPro" id="IPR050445">
    <property type="entry name" value="Bact_polysacc_biosynth/exp"/>
</dbReference>
<dbReference type="InterPro" id="IPR027417">
    <property type="entry name" value="P-loop_NTPase"/>
</dbReference>
<evidence type="ECO:0000313" key="4">
    <source>
        <dbReference type="Proteomes" id="UP001430306"/>
    </source>
</evidence>
<comment type="caution">
    <text evidence="3">The sequence shown here is derived from an EMBL/GenBank/DDBJ whole genome shotgun (WGS) entry which is preliminary data.</text>
</comment>
<dbReference type="Gene3D" id="3.40.50.300">
    <property type="entry name" value="P-loop containing nucleotide triphosphate hydrolases"/>
    <property type="match status" value="1"/>
</dbReference>
<dbReference type="PANTHER" id="PTHR32309">
    <property type="entry name" value="TYROSINE-PROTEIN KINASE"/>
    <property type="match status" value="1"/>
</dbReference>
<keyword evidence="4" id="KW-1185">Reference proteome</keyword>
<dbReference type="Proteomes" id="UP001430306">
    <property type="component" value="Unassembled WGS sequence"/>
</dbReference>
<name>A0ABS8NEE6_9BACT</name>
<feature type="compositionally biased region" description="Basic and acidic residues" evidence="1">
    <location>
        <begin position="120"/>
        <end position="135"/>
    </location>
</feature>
<feature type="domain" description="AAA" evidence="2">
    <location>
        <begin position="321"/>
        <end position="437"/>
    </location>
</feature>
<dbReference type="PANTHER" id="PTHR32309:SF13">
    <property type="entry name" value="FERRIC ENTEROBACTIN TRANSPORT PROTEIN FEPE"/>
    <property type="match status" value="1"/>
</dbReference>
<feature type="region of interest" description="Disordered" evidence="1">
    <location>
        <begin position="74"/>
        <end position="140"/>
    </location>
</feature>
<dbReference type="InterPro" id="IPR025669">
    <property type="entry name" value="AAA_dom"/>
</dbReference>
<proteinExistence type="predicted"/>
<dbReference type="Pfam" id="PF13614">
    <property type="entry name" value="AAA_31"/>
    <property type="match status" value="1"/>
</dbReference>
<evidence type="ECO:0000313" key="3">
    <source>
        <dbReference type="EMBL" id="MCC9641302.1"/>
    </source>
</evidence>
<gene>
    <name evidence="3" type="ORF">LOC71_03380</name>
</gene>
<dbReference type="EMBL" id="JAJKFW010000006">
    <property type="protein sequence ID" value="MCC9641302.1"/>
    <property type="molecule type" value="Genomic_DNA"/>
</dbReference>
<feature type="compositionally biased region" description="Polar residues" evidence="1">
    <location>
        <begin position="110"/>
        <end position="119"/>
    </location>
</feature>
<dbReference type="RefSeq" id="WP_230271340.1">
    <property type="nucleotide sequence ID" value="NZ_JAJKFW010000006.1"/>
</dbReference>
<reference evidence="3" key="1">
    <citation type="submission" date="2021-11" db="EMBL/GenBank/DDBJ databases">
        <title>Genome sequence.</title>
        <authorList>
            <person name="Sun Q."/>
        </authorList>
    </citation>
    <scope>NUCLEOTIDE SEQUENCE</scope>
    <source>
        <strain evidence="3">JC740</strain>
    </source>
</reference>